<organism evidence="2 3">
    <name type="scientific">Tsuneonella deserti</name>
    <dbReference type="NCBI Taxonomy" id="2035528"/>
    <lineage>
        <taxon>Bacteria</taxon>
        <taxon>Pseudomonadati</taxon>
        <taxon>Pseudomonadota</taxon>
        <taxon>Alphaproteobacteria</taxon>
        <taxon>Sphingomonadales</taxon>
        <taxon>Erythrobacteraceae</taxon>
        <taxon>Tsuneonella</taxon>
    </lineage>
</organism>
<dbReference type="InterPro" id="IPR018711">
    <property type="entry name" value="NAGPA"/>
</dbReference>
<proteinExistence type="predicted"/>
<dbReference type="Pfam" id="PF09992">
    <property type="entry name" value="NAGPA"/>
    <property type="match status" value="1"/>
</dbReference>
<feature type="domain" description="Phosphodiester glycosidase" evidence="1">
    <location>
        <begin position="4"/>
        <end position="142"/>
    </location>
</feature>
<evidence type="ECO:0000259" key="1">
    <source>
        <dbReference type="Pfam" id="PF09992"/>
    </source>
</evidence>
<dbReference type="EMBL" id="BMKL01000001">
    <property type="protein sequence ID" value="GGD92883.1"/>
    <property type="molecule type" value="Genomic_DNA"/>
</dbReference>
<sequence>MFGEDGKPIGYYVKDGERGHELNRNDGPGNFHMKPNGVFFGSGGQWRVMTADDFYAKVSDRPEFGTQSGPMLLIGGKLHPEITEDGPSRTIRNGVGVDASGRAHFVISEGPVSFGKLARYFRDIPKTSDALYLDGGVSAVWVPAMGRMDARAPIGPMIVVEEKPE</sequence>
<evidence type="ECO:0000313" key="3">
    <source>
        <dbReference type="Proteomes" id="UP000619041"/>
    </source>
</evidence>
<dbReference type="Proteomes" id="UP000619041">
    <property type="component" value="Unassembled WGS sequence"/>
</dbReference>
<gene>
    <name evidence="2" type="ORF">GCM10011515_10770</name>
</gene>
<accession>A0ABQ1S7R7</accession>
<comment type="caution">
    <text evidence="2">The sequence shown here is derived from an EMBL/GenBank/DDBJ whole genome shotgun (WGS) entry which is preliminary data.</text>
</comment>
<evidence type="ECO:0000313" key="2">
    <source>
        <dbReference type="EMBL" id="GGD92883.1"/>
    </source>
</evidence>
<keyword evidence="3" id="KW-1185">Reference proteome</keyword>
<protein>
    <recommendedName>
        <fullName evidence="1">Phosphodiester glycosidase domain-containing protein</fullName>
    </recommendedName>
</protein>
<reference evidence="3" key="1">
    <citation type="journal article" date="2019" name="Int. J. Syst. Evol. Microbiol.">
        <title>The Global Catalogue of Microorganisms (GCM) 10K type strain sequencing project: providing services to taxonomists for standard genome sequencing and annotation.</title>
        <authorList>
            <consortium name="The Broad Institute Genomics Platform"/>
            <consortium name="The Broad Institute Genome Sequencing Center for Infectious Disease"/>
            <person name="Wu L."/>
            <person name="Ma J."/>
        </authorList>
    </citation>
    <scope>NUCLEOTIDE SEQUENCE [LARGE SCALE GENOMIC DNA]</scope>
    <source>
        <strain evidence="3">CGMCC 1.15959</strain>
    </source>
</reference>
<name>A0ABQ1S7R7_9SPHN</name>